<dbReference type="GO" id="GO:0042149">
    <property type="term" value="P:cellular response to glucose starvation"/>
    <property type="evidence" value="ECO:0000318"/>
    <property type="project" value="GO_Central"/>
</dbReference>
<dbReference type="InterPro" id="IPR017441">
    <property type="entry name" value="Protein_kinase_ATP_BS"/>
</dbReference>
<dbReference type="STRING" id="6412.T1ELQ5"/>
<evidence type="ECO:0000256" key="2">
    <source>
        <dbReference type="ARBA" id="ARBA00012513"/>
    </source>
</evidence>
<evidence type="ECO:0000256" key="13">
    <source>
        <dbReference type="SAM" id="MobiDB-lite"/>
    </source>
</evidence>
<dbReference type="EnsemblMetazoa" id="HelroT155987">
    <property type="protein sequence ID" value="HelroP155987"/>
    <property type="gene ID" value="HelroG155987"/>
</dbReference>
<evidence type="ECO:0000256" key="1">
    <source>
        <dbReference type="ARBA" id="ARBA00006234"/>
    </source>
</evidence>
<reference evidence="16" key="3">
    <citation type="submission" date="2015-06" db="UniProtKB">
        <authorList>
            <consortium name="EnsemblMetazoa"/>
        </authorList>
    </citation>
    <scope>IDENTIFICATION</scope>
</reference>
<evidence type="ECO:0000256" key="9">
    <source>
        <dbReference type="ARBA" id="ARBA00047899"/>
    </source>
</evidence>
<evidence type="ECO:0000256" key="6">
    <source>
        <dbReference type="ARBA" id="ARBA00022741"/>
    </source>
</evidence>
<dbReference type="EC" id="2.7.11.1" evidence="2"/>
<dbReference type="Pfam" id="PF16579">
    <property type="entry name" value="AdenylateSensor"/>
    <property type="match status" value="1"/>
</dbReference>
<dbReference type="GO" id="GO:0004674">
    <property type="term" value="F:protein serine/threonine kinase activity"/>
    <property type="evidence" value="ECO:0000318"/>
    <property type="project" value="GO_Central"/>
</dbReference>
<name>T1ELQ5_HELRO</name>
<dbReference type="CDD" id="cd14079">
    <property type="entry name" value="STKc_AMPK_alpha"/>
    <property type="match status" value="1"/>
</dbReference>
<comment type="catalytic activity">
    <reaction evidence="9">
        <text>L-threonyl-[protein] + ATP = O-phospho-L-threonyl-[protein] + ADP + H(+)</text>
        <dbReference type="Rhea" id="RHEA:46608"/>
        <dbReference type="Rhea" id="RHEA-COMP:11060"/>
        <dbReference type="Rhea" id="RHEA-COMP:11605"/>
        <dbReference type="ChEBI" id="CHEBI:15378"/>
        <dbReference type="ChEBI" id="CHEBI:30013"/>
        <dbReference type="ChEBI" id="CHEBI:30616"/>
        <dbReference type="ChEBI" id="CHEBI:61977"/>
        <dbReference type="ChEBI" id="CHEBI:456216"/>
        <dbReference type="EC" id="2.7.11.1"/>
    </reaction>
</comment>
<dbReference type="CTD" id="20197505"/>
<accession>T1ELQ5</accession>
<dbReference type="GO" id="GO:0120025">
    <property type="term" value="C:plasma membrane bounded cell projection"/>
    <property type="evidence" value="ECO:0007669"/>
    <property type="project" value="UniProtKB-ARBA"/>
</dbReference>
<dbReference type="CDD" id="cd14336">
    <property type="entry name" value="UBA_AID_AMPKalpha"/>
    <property type="match status" value="1"/>
</dbReference>
<dbReference type="Pfam" id="PF00069">
    <property type="entry name" value="Pkinase"/>
    <property type="match status" value="1"/>
</dbReference>
<dbReference type="SUPFAM" id="SSF103243">
    <property type="entry name" value="KA1-like"/>
    <property type="match status" value="1"/>
</dbReference>
<dbReference type="AlphaFoldDB" id="T1ELQ5"/>
<dbReference type="FunFam" id="1.10.8.10:FF:000055">
    <property type="entry name" value="Non-specific serine/threonine protein kinase"/>
    <property type="match status" value="1"/>
</dbReference>
<dbReference type="GO" id="GO:0043050">
    <property type="term" value="P:nematode pharyngeal pumping"/>
    <property type="evidence" value="ECO:0007669"/>
    <property type="project" value="UniProtKB-ARBA"/>
</dbReference>
<keyword evidence="8 11" id="KW-0067">ATP-binding</keyword>
<keyword evidence="17" id="KW-1185">Reference proteome</keyword>
<evidence type="ECO:0000256" key="4">
    <source>
        <dbReference type="ARBA" id="ARBA00022553"/>
    </source>
</evidence>
<evidence type="ECO:0000313" key="17">
    <source>
        <dbReference type="Proteomes" id="UP000015101"/>
    </source>
</evidence>
<comment type="similarity">
    <text evidence="1">Belongs to the protein kinase superfamily. CAMK Ser/Thr protein kinase family. SNF1 subfamily.</text>
</comment>
<organism evidence="16 17">
    <name type="scientific">Helobdella robusta</name>
    <name type="common">Californian leech</name>
    <dbReference type="NCBI Taxonomy" id="6412"/>
    <lineage>
        <taxon>Eukaryota</taxon>
        <taxon>Metazoa</taxon>
        <taxon>Spiralia</taxon>
        <taxon>Lophotrochozoa</taxon>
        <taxon>Annelida</taxon>
        <taxon>Clitellata</taxon>
        <taxon>Hirudinea</taxon>
        <taxon>Rhynchobdellida</taxon>
        <taxon>Glossiphoniidae</taxon>
        <taxon>Helobdella</taxon>
    </lineage>
</organism>
<dbReference type="GO" id="GO:0005634">
    <property type="term" value="C:nucleus"/>
    <property type="evidence" value="ECO:0000318"/>
    <property type="project" value="GO_Central"/>
</dbReference>
<evidence type="ECO:0000256" key="8">
    <source>
        <dbReference type="ARBA" id="ARBA00022840"/>
    </source>
</evidence>
<dbReference type="GeneID" id="20197505"/>
<keyword evidence="4" id="KW-0597">Phosphoprotein</keyword>
<dbReference type="GO" id="GO:0004679">
    <property type="term" value="F:AMP-activated protein kinase activity"/>
    <property type="evidence" value="ECO:0007669"/>
    <property type="project" value="UniProtKB-ARBA"/>
</dbReference>
<reference evidence="17" key="1">
    <citation type="submission" date="2012-12" db="EMBL/GenBank/DDBJ databases">
        <authorList>
            <person name="Hellsten U."/>
            <person name="Grimwood J."/>
            <person name="Chapman J.A."/>
            <person name="Shapiro H."/>
            <person name="Aerts A."/>
            <person name="Otillar R.P."/>
            <person name="Terry A.Y."/>
            <person name="Boore J.L."/>
            <person name="Simakov O."/>
            <person name="Marletaz F."/>
            <person name="Cho S.-J."/>
            <person name="Edsinger-Gonzales E."/>
            <person name="Havlak P."/>
            <person name="Kuo D.-H."/>
            <person name="Larsson T."/>
            <person name="Lv J."/>
            <person name="Arendt D."/>
            <person name="Savage R."/>
            <person name="Osoegawa K."/>
            <person name="de Jong P."/>
            <person name="Lindberg D.R."/>
            <person name="Seaver E.C."/>
            <person name="Weisblat D.A."/>
            <person name="Putnam N.H."/>
            <person name="Grigoriev I.V."/>
            <person name="Rokhsar D.S."/>
        </authorList>
    </citation>
    <scope>NUCLEOTIDE SEQUENCE</scope>
</reference>
<dbReference type="PROSITE" id="PS00107">
    <property type="entry name" value="PROTEIN_KINASE_ATP"/>
    <property type="match status" value="1"/>
</dbReference>
<feature type="domain" description="Protein kinase" evidence="14">
    <location>
        <begin position="15"/>
        <end position="265"/>
    </location>
</feature>
<protein>
    <recommendedName>
        <fullName evidence="2">non-specific serine/threonine protein kinase</fullName>
        <ecNumber evidence="2">2.7.11.1</ecNumber>
    </recommendedName>
</protein>
<dbReference type="FunFam" id="1.10.510.10:FF:000407">
    <property type="entry name" value="Non-specific serine/threonine protein kinase"/>
    <property type="match status" value="1"/>
</dbReference>
<dbReference type="GO" id="GO:0005524">
    <property type="term" value="F:ATP binding"/>
    <property type="evidence" value="ECO:0007669"/>
    <property type="project" value="UniProtKB-UniRule"/>
</dbReference>
<dbReference type="GO" id="GO:0010508">
    <property type="term" value="P:positive regulation of autophagy"/>
    <property type="evidence" value="ECO:0000318"/>
    <property type="project" value="GO_Central"/>
</dbReference>
<dbReference type="Gene3D" id="1.10.8.10">
    <property type="entry name" value="DNA helicase RuvA subunit, C-terminal domain"/>
    <property type="match status" value="1"/>
</dbReference>
<dbReference type="FunFam" id="3.30.310.80:FF:000034">
    <property type="entry name" value="Non-specific serine/threonine protein kinase"/>
    <property type="match status" value="1"/>
</dbReference>
<evidence type="ECO:0000256" key="7">
    <source>
        <dbReference type="ARBA" id="ARBA00022777"/>
    </source>
</evidence>
<feature type="compositionally biased region" description="Basic and acidic residues" evidence="13">
    <location>
        <begin position="354"/>
        <end position="364"/>
    </location>
</feature>
<dbReference type="Gene3D" id="1.10.510.10">
    <property type="entry name" value="Transferase(Phosphotransferase) domain 1"/>
    <property type="match status" value="1"/>
</dbReference>
<sequence length="498" mass="56995">MAERPLVSQVKIGQYVLKETLGCGTFGKVKVGVHQLTGHKVAIKVINRDKIRNMNVVGKIRREIQNLKLFRHPHIIKLYQVISTPTDIFMIMEYVQGGELFGYIVKNKRLQEAEARKFFQQCSIDYCHRHMVVHRDLKPENILLDKYKNVKICDFGLSNMMMDGEFLRTSCGSPNYAAPEVIAGRMYAGPEVDVWSCGVVLYTLLCGMLPFDDADVNSLFRKIKTGIFLVPDYVAPTPANLIKKMLQLDPIKRATIKDIKEHDWFKVDLPEYLFPSASDVDASVVDTDAIREVCQKCQVLEQDVHHALLSGDPQDQLVIAYNLIVDNKRISDESDPKIRIKDFYFAGDVMKSSEQSKPHPERMPDNTQKNPPLKKAKWHLGIRSQSKPHDIMQEVYRALKSLNYEWKIVNNFSLRVRRPGSTPGDFIKIGLQLYQVDGKNFLLDFKNLNTTDHPDAAKVKRMTAQKQTEDSYGASVHRPYRILEFFETCCSIISVLAQ</sequence>
<evidence type="ECO:0000256" key="11">
    <source>
        <dbReference type="PROSITE-ProRule" id="PRU10141"/>
    </source>
</evidence>
<dbReference type="FunFam" id="3.30.200.20:FF:000236">
    <property type="entry name" value="Non-specific serine/threonine protein kinase"/>
    <property type="match status" value="1"/>
</dbReference>
<evidence type="ECO:0000313" key="15">
    <source>
        <dbReference type="EMBL" id="ESN96132.1"/>
    </source>
</evidence>
<proteinExistence type="inferred from homology"/>
<dbReference type="InterPro" id="IPR008271">
    <property type="entry name" value="Ser/Thr_kinase_AS"/>
</dbReference>
<dbReference type="Gene3D" id="3.30.200.20">
    <property type="entry name" value="Phosphorylase Kinase, domain 1"/>
    <property type="match status" value="1"/>
</dbReference>
<dbReference type="SUPFAM" id="SSF56112">
    <property type="entry name" value="Protein kinase-like (PK-like)"/>
    <property type="match status" value="1"/>
</dbReference>
<dbReference type="GO" id="GO:0005737">
    <property type="term" value="C:cytoplasm"/>
    <property type="evidence" value="ECO:0000318"/>
    <property type="project" value="GO_Central"/>
</dbReference>
<dbReference type="InterPro" id="IPR011009">
    <property type="entry name" value="Kinase-like_dom_sf"/>
</dbReference>
<gene>
    <name evidence="16" type="primary">20197505</name>
    <name evidence="15" type="ORF">HELRODRAFT_155987</name>
</gene>
<evidence type="ECO:0000256" key="10">
    <source>
        <dbReference type="ARBA" id="ARBA00048679"/>
    </source>
</evidence>
<dbReference type="eggNOG" id="KOG0583">
    <property type="taxonomic scope" value="Eukaryota"/>
</dbReference>
<keyword evidence="3 12" id="KW-0723">Serine/threonine-protein kinase</keyword>
<dbReference type="InterPro" id="IPR032270">
    <property type="entry name" value="AMPK_C"/>
</dbReference>
<evidence type="ECO:0000259" key="14">
    <source>
        <dbReference type="PROSITE" id="PS50011"/>
    </source>
</evidence>
<dbReference type="Pfam" id="PF21147">
    <property type="entry name" value="AMPK_alpha_AID"/>
    <property type="match status" value="1"/>
</dbReference>
<feature type="binding site" evidence="11">
    <location>
        <position position="44"/>
    </location>
    <ligand>
        <name>ATP</name>
        <dbReference type="ChEBI" id="CHEBI:30616"/>
    </ligand>
</feature>
<keyword evidence="5" id="KW-0808">Transferase</keyword>
<dbReference type="GO" id="GO:1990044">
    <property type="term" value="P:protein localization to lipid droplet"/>
    <property type="evidence" value="ECO:0000318"/>
    <property type="project" value="GO_Central"/>
</dbReference>
<dbReference type="KEGG" id="hro:HELRODRAFT_155987"/>
<evidence type="ECO:0000256" key="3">
    <source>
        <dbReference type="ARBA" id="ARBA00022527"/>
    </source>
</evidence>
<dbReference type="Proteomes" id="UP000015101">
    <property type="component" value="Unassembled WGS sequence"/>
</dbReference>
<dbReference type="EMBL" id="AMQM01001321">
    <property type="status" value="NOT_ANNOTATED_CDS"/>
    <property type="molecule type" value="Genomic_DNA"/>
</dbReference>
<comment type="catalytic activity">
    <reaction evidence="10">
        <text>L-seryl-[protein] + ATP = O-phospho-L-seryl-[protein] + ADP + H(+)</text>
        <dbReference type="Rhea" id="RHEA:17989"/>
        <dbReference type="Rhea" id="RHEA-COMP:9863"/>
        <dbReference type="Rhea" id="RHEA-COMP:11604"/>
        <dbReference type="ChEBI" id="CHEBI:15378"/>
        <dbReference type="ChEBI" id="CHEBI:29999"/>
        <dbReference type="ChEBI" id="CHEBI:30616"/>
        <dbReference type="ChEBI" id="CHEBI:83421"/>
        <dbReference type="ChEBI" id="CHEBI:456216"/>
        <dbReference type="EC" id="2.7.11.1"/>
    </reaction>
</comment>
<dbReference type="InterPro" id="IPR000719">
    <property type="entry name" value="Prot_kinase_dom"/>
</dbReference>
<dbReference type="CDD" id="cd12122">
    <property type="entry name" value="AMPKA_C"/>
    <property type="match status" value="1"/>
</dbReference>
<dbReference type="InterPro" id="IPR028375">
    <property type="entry name" value="KA1/Ssp2_C"/>
</dbReference>
<dbReference type="PANTHER" id="PTHR24346">
    <property type="entry name" value="MAP/MICROTUBULE AFFINITY-REGULATING KINASE"/>
    <property type="match status" value="1"/>
</dbReference>
<dbReference type="PANTHER" id="PTHR24346:SF110">
    <property type="entry name" value="NON-SPECIFIC SERINE_THREONINE PROTEIN KINASE"/>
    <property type="match status" value="1"/>
</dbReference>
<dbReference type="Gene3D" id="3.30.310.80">
    <property type="entry name" value="Kinase associated domain 1, KA1"/>
    <property type="match status" value="1"/>
</dbReference>
<dbReference type="OrthoDB" id="193931at2759"/>
<keyword evidence="7" id="KW-0418">Kinase</keyword>
<dbReference type="PROSITE" id="PS00108">
    <property type="entry name" value="PROTEIN_KINASE_ST"/>
    <property type="match status" value="1"/>
</dbReference>
<dbReference type="RefSeq" id="XP_009025366.1">
    <property type="nucleotide sequence ID" value="XM_009027118.1"/>
</dbReference>
<evidence type="ECO:0000256" key="5">
    <source>
        <dbReference type="ARBA" id="ARBA00022679"/>
    </source>
</evidence>
<dbReference type="InterPro" id="IPR049020">
    <property type="entry name" value="PRKAA1/2_AID"/>
</dbReference>
<dbReference type="GO" id="GO:1904262">
    <property type="term" value="P:negative regulation of TORC1 signaling"/>
    <property type="evidence" value="ECO:0000318"/>
    <property type="project" value="GO_Central"/>
</dbReference>
<reference evidence="15 17" key="2">
    <citation type="journal article" date="2013" name="Nature">
        <title>Insights into bilaterian evolution from three spiralian genomes.</title>
        <authorList>
            <person name="Simakov O."/>
            <person name="Marletaz F."/>
            <person name="Cho S.J."/>
            <person name="Edsinger-Gonzales E."/>
            <person name="Havlak P."/>
            <person name="Hellsten U."/>
            <person name="Kuo D.H."/>
            <person name="Larsson T."/>
            <person name="Lv J."/>
            <person name="Arendt D."/>
            <person name="Savage R."/>
            <person name="Osoegawa K."/>
            <person name="de Jong P."/>
            <person name="Grimwood J."/>
            <person name="Chapman J.A."/>
            <person name="Shapiro H."/>
            <person name="Aerts A."/>
            <person name="Otillar R.P."/>
            <person name="Terry A.Y."/>
            <person name="Boore J.L."/>
            <person name="Grigoriev I.V."/>
            <person name="Lindberg D.R."/>
            <person name="Seaver E.C."/>
            <person name="Weisblat D.A."/>
            <person name="Putnam N.H."/>
            <person name="Rokhsar D.S."/>
        </authorList>
    </citation>
    <scope>NUCLEOTIDE SEQUENCE</scope>
</reference>
<dbReference type="OMA" id="HIHPNEP"/>
<dbReference type="InParanoid" id="T1ELQ5"/>
<dbReference type="HOGENOM" id="CLU_000288_59_3_1"/>
<dbReference type="GO" id="GO:0031588">
    <property type="term" value="C:nucleotide-activated protein kinase complex"/>
    <property type="evidence" value="ECO:0000318"/>
    <property type="project" value="GO_Central"/>
</dbReference>
<evidence type="ECO:0000256" key="12">
    <source>
        <dbReference type="RuleBase" id="RU000304"/>
    </source>
</evidence>
<dbReference type="EMBL" id="KB097495">
    <property type="protein sequence ID" value="ESN96132.1"/>
    <property type="molecule type" value="Genomic_DNA"/>
</dbReference>
<feature type="region of interest" description="Disordered" evidence="13">
    <location>
        <begin position="353"/>
        <end position="373"/>
    </location>
</feature>
<dbReference type="SMART" id="SM00220">
    <property type="entry name" value="S_TKc"/>
    <property type="match status" value="1"/>
</dbReference>
<keyword evidence="6 11" id="KW-0547">Nucleotide-binding</keyword>
<evidence type="ECO:0000313" key="16">
    <source>
        <dbReference type="EnsemblMetazoa" id="HelroP155987"/>
    </source>
</evidence>
<dbReference type="PROSITE" id="PS50011">
    <property type="entry name" value="PROTEIN_KINASE_DOM"/>
    <property type="match status" value="1"/>
</dbReference>